<comment type="caution">
    <text evidence="1">The sequence shown here is derived from an EMBL/GenBank/DDBJ whole genome shotgun (WGS) entry which is preliminary data.</text>
</comment>
<sequence length="201" mass="20946">MLGVGRLLECGGIEMNSSLRSAAVGLAMIGSIASPALASEIVYAPFDLPNGVASVGKYSGTVSITVAGLGQAFANLYSDAFYTLNTPPLAPSDNHFWNLGFSTSGAGLLEAENYLVGNVPAFNPTGIYTFELNTGSSSPTHLYFGVHDDVFSDNSGAYVVVVTQLASSVPEASTWAMVVLGFAAMGVMTYRRRNRAMPVAA</sequence>
<reference evidence="1 2" key="1">
    <citation type="journal article" date="2020" name="Arch. Microbiol.">
        <title>Bradyrhizobium campsiandrae sp. nov., a nitrogen-fixing bacterial strain isolated from a native leguminous tree from the Amazon adapted to flooded conditions.</title>
        <authorList>
            <person name="Cabral Michel D."/>
            <person name="Martins da Costa E."/>
            <person name="Azarias Guimaraes A."/>
            <person name="Soares de Carvalho T."/>
            <person name="Santos de Castro Caputo P."/>
            <person name="Willems A."/>
            <person name="de Souza Moreira F.M."/>
        </authorList>
    </citation>
    <scope>NUCLEOTIDE SEQUENCE [LARGE SCALE GENOMIC DNA]</scope>
    <source>
        <strain evidence="2">INPA 384B</strain>
    </source>
</reference>
<evidence type="ECO:0000313" key="2">
    <source>
        <dbReference type="Proteomes" id="UP000639516"/>
    </source>
</evidence>
<protein>
    <recommendedName>
        <fullName evidence="3">PEP-CTERM sorting domain-containing protein</fullName>
    </recommendedName>
</protein>
<evidence type="ECO:0008006" key="3">
    <source>
        <dbReference type="Google" id="ProtNLM"/>
    </source>
</evidence>
<keyword evidence="2" id="KW-1185">Reference proteome</keyword>
<accession>A0ABR7UIZ5</accession>
<dbReference type="RefSeq" id="WP_188096572.1">
    <property type="nucleotide sequence ID" value="NZ_JAANIH010000003.1"/>
</dbReference>
<dbReference type="Proteomes" id="UP000639516">
    <property type="component" value="Unassembled WGS sequence"/>
</dbReference>
<evidence type="ECO:0000313" key="1">
    <source>
        <dbReference type="EMBL" id="MBC9983581.1"/>
    </source>
</evidence>
<name>A0ABR7UIZ5_9BRAD</name>
<proteinExistence type="predicted"/>
<organism evidence="1 2">
    <name type="scientific">Bradyrhizobium campsiandrae</name>
    <dbReference type="NCBI Taxonomy" id="1729892"/>
    <lineage>
        <taxon>Bacteria</taxon>
        <taxon>Pseudomonadati</taxon>
        <taxon>Pseudomonadota</taxon>
        <taxon>Alphaproteobacteria</taxon>
        <taxon>Hyphomicrobiales</taxon>
        <taxon>Nitrobacteraceae</taxon>
        <taxon>Bradyrhizobium</taxon>
    </lineage>
</organism>
<gene>
    <name evidence="1" type="ORF">HA482_35930</name>
</gene>
<dbReference type="EMBL" id="JAATTO010000074">
    <property type="protein sequence ID" value="MBC9983581.1"/>
    <property type="molecule type" value="Genomic_DNA"/>
</dbReference>